<keyword evidence="2" id="KW-1185">Reference proteome</keyword>
<accession>A0A2H4P8J3</accession>
<protein>
    <submittedName>
        <fullName evidence="1">Uncharacterized protein</fullName>
    </submittedName>
</protein>
<sequence length="171" mass="18321">MATVNDIAARLVFTMDGDALDFEKTGRGVIVVEDNEADIPLPKGPKGDPGDPGEPGRMVVSLVLDETTDSAALEVLKRRSSTWSTLNQDYVGYFAINEPTRSGFFYTRGGWVIIRNIFGTGAEIAPGEFSQPVTYANVSSEPASTEAGVVVYSFKGSLKAVRPDGTRVKIA</sequence>
<gene>
    <name evidence="1" type="ORF">SEA_DARWIN_35</name>
</gene>
<proteinExistence type="predicted"/>
<evidence type="ECO:0000313" key="2">
    <source>
        <dbReference type="Proteomes" id="UP000240661"/>
    </source>
</evidence>
<organism evidence="1 2">
    <name type="scientific">Corynebacterium phage Darwin</name>
    <dbReference type="NCBI Taxonomy" id="2047869"/>
    <lineage>
        <taxon>Viruses</taxon>
        <taxon>Duplodnaviria</taxon>
        <taxon>Heunggongvirae</taxon>
        <taxon>Uroviricota</taxon>
        <taxon>Caudoviricetes</taxon>
        <taxon>Zierdtviridae</taxon>
        <taxon>Toshachvirinae</taxon>
        <taxon>Ceetrepovirus</taxon>
        <taxon>Ceetrepovirus darwin</taxon>
        <taxon>Corynebacterium virus Darwin</taxon>
    </lineage>
</organism>
<dbReference type="EMBL" id="MG198777">
    <property type="protein sequence ID" value="ATW58538.1"/>
    <property type="molecule type" value="Genomic_DNA"/>
</dbReference>
<reference evidence="1 2" key="1">
    <citation type="submission" date="2017-10" db="EMBL/GenBank/DDBJ databases">
        <authorList>
            <person name="Monti D.L."/>
            <person name="McPhail C.W."/>
            <person name="Foksinska A.M."/>
            <person name="Opsteen S.A."/>
            <person name="Casey K.N."/>
            <person name="Ali S.Y."/>
            <person name="Nguyen D.C."/>
            <person name="Vale K."/>
            <person name="Baghaei N."/>
            <person name="Pratt M.C."/>
            <person name="Page E.F."/>
            <person name="Gosain A.J."/>
            <person name="Castillo S.J."/>
            <person name="Mallepalli N.R."/>
            <person name="Thompson A.L."/>
            <person name="Presedo N.A."/>
            <person name="Murrell A.C."/>
            <person name="Sahawneh K.J."/>
            <person name="Saleeby D.P."/>
            <person name="Stoner T.H."/>
            <person name="Garlena R.A."/>
            <person name="Russell D.A."/>
            <person name="Pope W.H."/>
            <person name="Jacobs-Sera D."/>
            <person name="Hatfull G.F."/>
        </authorList>
    </citation>
    <scope>NUCLEOTIDE SEQUENCE [LARGE SCALE GENOMIC DNA]</scope>
</reference>
<dbReference type="Proteomes" id="UP000240661">
    <property type="component" value="Segment"/>
</dbReference>
<name>A0A2H4P8J3_9CAUD</name>
<dbReference type="OrthoDB" id="22270at10239"/>
<evidence type="ECO:0000313" key="1">
    <source>
        <dbReference type="EMBL" id="ATW58538.1"/>
    </source>
</evidence>